<dbReference type="PANTHER" id="PTHR22642">
    <property type="entry name" value="IMIDAZOLONEPROPIONASE"/>
    <property type="match status" value="1"/>
</dbReference>
<feature type="domain" description="Amidohydrolase 3" evidence="1">
    <location>
        <begin position="87"/>
        <end position="566"/>
    </location>
</feature>
<dbReference type="EC" id="3.5.1.91" evidence="2"/>
<evidence type="ECO:0000313" key="2">
    <source>
        <dbReference type="EMBL" id="SLN59658.1"/>
    </source>
</evidence>
<dbReference type="Gene3D" id="3.10.310.70">
    <property type="match status" value="1"/>
</dbReference>
<reference evidence="3" key="1">
    <citation type="submission" date="2017-03" db="EMBL/GenBank/DDBJ databases">
        <authorList>
            <person name="Rodrigo-Torres L."/>
            <person name="Arahal R.D."/>
            <person name="Lucena T."/>
        </authorList>
    </citation>
    <scope>NUCLEOTIDE SEQUENCE [LARGE SCALE GENOMIC DNA]</scope>
    <source>
        <strain evidence="3">CECT 8370</strain>
    </source>
</reference>
<keyword evidence="2" id="KW-0378">Hydrolase</keyword>
<dbReference type="InterPro" id="IPR033932">
    <property type="entry name" value="YtcJ-like"/>
</dbReference>
<dbReference type="GO" id="GO:0016810">
    <property type="term" value="F:hydrolase activity, acting on carbon-nitrogen (but not peptide) bonds"/>
    <property type="evidence" value="ECO:0007669"/>
    <property type="project" value="InterPro"/>
</dbReference>
<accession>A0A1X6ZU41</accession>
<dbReference type="EMBL" id="FWFJ01000028">
    <property type="protein sequence ID" value="SLN59658.1"/>
    <property type="molecule type" value="Genomic_DNA"/>
</dbReference>
<dbReference type="InterPro" id="IPR006311">
    <property type="entry name" value="TAT_signal"/>
</dbReference>
<dbReference type="RefSeq" id="WP_085827728.1">
    <property type="nucleotide sequence ID" value="NZ_FWFJ01000028.1"/>
</dbReference>
<evidence type="ECO:0000313" key="3">
    <source>
        <dbReference type="Proteomes" id="UP000194012"/>
    </source>
</evidence>
<dbReference type="OrthoDB" id="9811399at2"/>
<proteinExistence type="predicted"/>
<dbReference type="Gene3D" id="2.30.40.10">
    <property type="entry name" value="Urease, subunit C, domain 1"/>
    <property type="match status" value="1"/>
</dbReference>
<dbReference type="CDD" id="cd01300">
    <property type="entry name" value="YtcJ_like"/>
    <property type="match status" value="1"/>
</dbReference>
<protein>
    <submittedName>
        <fullName evidence="2">N-substituted formamide deformylase</fullName>
        <ecNumber evidence="2">3.5.1.91</ecNumber>
    </submittedName>
</protein>
<dbReference type="PANTHER" id="PTHR22642:SF2">
    <property type="entry name" value="PROTEIN LONG AFTER FAR-RED 3"/>
    <property type="match status" value="1"/>
</dbReference>
<dbReference type="InterPro" id="IPR032466">
    <property type="entry name" value="Metal_Hydrolase"/>
</dbReference>
<dbReference type="SUPFAM" id="SSF51338">
    <property type="entry name" value="Composite domain of metallo-dependent hydrolases"/>
    <property type="match status" value="1"/>
</dbReference>
<name>A0A1X6ZU41_9RHOB</name>
<dbReference type="InterPro" id="IPR013108">
    <property type="entry name" value="Amidohydro_3"/>
</dbReference>
<gene>
    <name evidence="2" type="primary">nfdA</name>
    <name evidence="2" type="ORF">ROG8370_02751</name>
</gene>
<organism evidence="2 3">
    <name type="scientific">Roseovarius gaetbuli</name>
    <dbReference type="NCBI Taxonomy" id="1356575"/>
    <lineage>
        <taxon>Bacteria</taxon>
        <taxon>Pseudomonadati</taxon>
        <taxon>Pseudomonadota</taxon>
        <taxon>Alphaproteobacteria</taxon>
        <taxon>Rhodobacterales</taxon>
        <taxon>Roseobacteraceae</taxon>
        <taxon>Roseovarius</taxon>
    </lineage>
</organism>
<evidence type="ECO:0000259" key="1">
    <source>
        <dbReference type="Pfam" id="PF07969"/>
    </source>
</evidence>
<dbReference type="PROSITE" id="PS51318">
    <property type="entry name" value="TAT"/>
    <property type="match status" value="1"/>
</dbReference>
<dbReference type="SUPFAM" id="SSF51556">
    <property type="entry name" value="Metallo-dependent hydrolases"/>
    <property type="match status" value="1"/>
</dbReference>
<dbReference type="InterPro" id="IPR011059">
    <property type="entry name" value="Metal-dep_hydrolase_composite"/>
</dbReference>
<dbReference type="Proteomes" id="UP000194012">
    <property type="component" value="Unassembled WGS sequence"/>
</dbReference>
<dbReference type="Gene3D" id="3.20.20.140">
    <property type="entry name" value="Metal-dependent hydrolases"/>
    <property type="match status" value="1"/>
</dbReference>
<sequence>MTSRLTLDRRGFLSGAAAVGTGFFAPAIFTRPAWAQETADVIFSGGTIITMDAVAPRAAALAMRGERIMAIGAMDELEGLRGSNTRLVDLDGRTMTPGLFDPHMHTSMVQLDAFVDVGIFANVTYDDVITKLRDSVANTAPGEWVYAANYDPVLIKGAKVPTLAELDALSPENPFFMLESNGHVAYTNSRGFQAMGITRDTPDPATARYLRDTNGELTGRLEEPPAYLPFIAALPRLSVEENAAHIRAIFDKASKLGVTAMQDMSIGALTGGSGDIDILNAVMAGAPPVRLRGALQSTQMDIWNGLGMSPNKGDDMFRFNKVKAWADGSNQGFSGFQRENYLGKDTRGALNYTQDELASVVRDAHGAGWDVAIHANGDAAIDITLDVYEGVLKETPRTDHRHTIQHASVLHPEHIERMVALGVSPSFLIGHVRWWGKAFRDEILGPERAQFYDPVASAMAAGLPVSFHSDYNVTPLGPLRMVQDAVTRIMADGGDVFFEDERVSPDLALRGVTIDAAYQCRMDGICGSLEVGKYADLTILEDDPTKVTPMKIEDIVVSETWLAGEQKFGA</sequence>
<dbReference type="Pfam" id="PF07969">
    <property type="entry name" value="Amidohydro_3"/>
    <property type="match status" value="1"/>
</dbReference>
<dbReference type="AlphaFoldDB" id="A0A1X6ZU41"/>
<keyword evidence="3" id="KW-1185">Reference proteome</keyword>